<name>A0A8S9H8I7_BRACR</name>
<dbReference type="EMBL" id="QGKW02001988">
    <property type="protein sequence ID" value="KAF2554403.1"/>
    <property type="molecule type" value="Genomic_DNA"/>
</dbReference>
<comment type="caution">
    <text evidence="2">The sequence shown here is derived from an EMBL/GenBank/DDBJ whole genome shotgun (WGS) entry which is preliminary data.</text>
</comment>
<feature type="region of interest" description="Disordered" evidence="1">
    <location>
        <begin position="265"/>
        <end position="327"/>
    </location>
</feature>
<evidence type="ECO:0000313" key="2">
    <source>
        <dbReference type="EMBL" id="KAF2554403.1"/>
    </source>
</evidence>
<feature type="region of interest" description="Disordered" evidence="1">
    <location>
        <begin position="147"/>
        <end position="186"/>
    </location>
</feature>
<accession>A0A8S9H8I7</accession>
<organism evidence="2 3">
    <name type="scientific">Brassica cretica</name>
    <name type="common">Mustard</name>
    <dbReference type="NCBI Taxonomy" id="69181"/>
    <lineage>
        <taxon>Eukaryota</taxon>
        <taxon>Viridiplantae</taxon>
        <taxon>Streptophyta</taxon>
        <taxon>Embryophyta</taxon>
        <taxon>Tracheophyta</taxon>
        <taxon>Spermatophyta</taxon>
        <taxon>Magnoliopsida</taxon>
        <taxon>eudicotyledons</taxon>
        <taxon>Gunneridae</taxon>
        <taxon>Pentapetalae</taxon>
        <taxon>rosids</taxon>
        <taxon>malvids</taxon>
        <taxon>Brassicales</taxon>
        <taxon>Brassicaceae</taxon>
        <taxon>Brassiceae</taxon>
        <taxon>Brassica</taxon>
    </lineage>
</organism>
<dbReference type="Proteomes" id="UP000712281">
    <property type="component" value="Unassembled WGS sequence"/>
</dbReference>
<feature type="compositionally biased region" description="Basic residues" evidence="1">
    <location>
        <begin position="318"/>
        <end position="327"/>
    </location>
</feature>
<reference evidence="2" key="1">
    <citation type="submission" date="2019-12" db="EMBL/GenBank/DDBJ databases">
        <title>Genome sequencing and annotation of Brassica cretica.</title>
        <authorList>
            <person name="Studholme D.J."/>
            <person name="Sarris P.F."/>
        </authorList>
    </citation>
    <scope>NUCLEOTIDE SEQUENCE</scope>
    <source>
        <strain evidence="2">PFS-001/15</strain>
        <tissue evidence="2">Leaf</tissue>
    </source>
</reference>
<evidence type="ECO:0000256" key="1">
    <source>
        <dbReference type="SAM" id="MobiDB-lite"/>
    </source>
</evidence>
<evidence type="ECO:0000313" key="3">
    <source>
        <dbReference type="Proteomes" id="UP000712281"/>
    </source>
</evidence>
<protein>
    <submittedName>
        <fullName evidence="2">Uncharacterized protein</fullName>
    </submittedName>
</protein>
<dbReference type="AlphaFoldDB" id="A0A8S9H8I7"/>
<proteinExistence type="predicted"/>
<feature type="region of interest" description="Disordered" evidence="1">
    <location>
        <begin position="99"/>
        <end position="119"/>
    </location>
</feature>
<gene>
    <name evidence="2" type="ORF">F2Q68_00034008</name>
</gene>
<sequence>MQSPATFLVSPRPGRHVIEDVPYRDEKWREQFFVFKVDRASMGDFDFSRLPRNRAENIVHSGSSLMSDEIRGLIGVPRRGRTNWSSFDQSRIQAAYAMPRGTNRPPPVIGGSEDEAERSQEVIATSSIQAHSLDRLARQLVRRSSFCTSESASRSRASDRPPLISIRDSDDEDVPGERRSPVLLSHGSEDEVVAAIRKLRRSSKAALPGPSGSRRESTVWGLVSEGDDPLFAALDDPISLAGRMRSAGCRLPSLTSPTEKEAYAKVAVASSKDLSGEHDSRGPGRRSKGQNHSARGREESRYLSCPRSEIGSFGTSHGARRRTSHVIRPRDKRIMAQLGEAMVELGQLGEAQWELSQCASAGGAGRTSSLSWGELAISSTQLG</sequence>